<dbReference type="RefSeq" id="XP_007737168.1">
    <property type="nucleotide sequence ID" value="XM_007738978.1"/>
</dbReference>
<feature type="transmembrane region" description="Helical" evidence="7">
    <location>
        <begin position="585"/>
        <end position="606"/>
    </location>
</feature>
<dbReference type="Proteomes" id="UP000019478">
    <property type="component" value="Unassembled WGS sequence"/>
</dbReference>
<dbReference type="EMBL" id="AMGY01000008">
    <property type="protein sequence ID" value="EXJ79380.1"/>
    <property type="molecule type" value="Genomic_DNA"/>
</dbReference>
<feature type="transmembrane region" description="Helical" evidence="7">
    <location>
        <begin position="417"/>
        <end position="442"/>
    </location>
</feature>
<feature type="transmembrane region" description="Helical" evidence="7">
    <location>
        <begin position="155"/>
        <end position="175"/>
    </location>
</feature>
<dbReference type="Pfam" id="PF07690">
    <property type="entry name" value="MFS_1"/>
    <property type="match status" value="1"/>
</dbReference>
<evidence type="ECO:0000256" key="5">
    <source>
        <dbReference type="ARBA" id="ARBA00023136"/>
    </source>
</evidence>
<feature type="domain" description="Major facilitator superfamily (MFS) profile" evidence="8">
    <location>
        <begin position="113"/>
        <end position="625"/>
    </location>
</feature>
<comment type="subcellular location">
    <subcellularLocation>
        <location evidence="1">Membrane</location>
        <topology evidence="1">Multi-pass membrane protein</topology>
    </subcellularLocation>
</comment>
<feature type="transmembrane region" description="Helical" evidence="7">
    <location>
        <begin position="244"/>
        <end position="268"/>
    </location>
</feature>
<feature type="transmembrane region" description="Helical" evidence="7">
    <location>
        <begin position="469"/>
        <end position="491"/>
    </location>
</feature>
<feature type="transmembrane region" description="Helical" evidence="7">
    <location>
        <begin position="526"/>
        <end position="545"/>
    </location>
</feature>
<evidence type="ECO:0000256" key="6">
    <source>
        <dbReference type="SAM" id="MobiDB-lite"/>
    </source>
</evidence>
<sequence>MPSPPTTTTNDFDKQDVADDRASFPEASLAFRAHNASVSVEEEQKLLPNSSVATRPILAPGFPSTARRPSFIDEEDDPFTITTGVATDNPSEYSTKEAPEAPVTWMSLPKKGQLAILTFARLSEPLTERSLAAYLFYQLRSFDPSLPDSTIAKQGGMLTASFAAAQFLTAVWWGRAADTPWIGRKRVLLVGLFGTCISCVGVGFSTSFAQALFFRACAGCLNGNVGVMRTMISEIIKEKKYQSRAFILLPMCFNIGVVIGPILGGFLADPIQSFPHVFGPGSLLGGKNGVQWMQSFPYALPNVISACLILNSAFWLVLGLDETHPALRSRPDLGRKLGKFLFRLAFRRGQRTMDDYEYTQLQDEADSRASGDDQHSFTSSPRGRDAESSRPIPDADGHRNALAASKPSFRQMLTKNVVLTLLTHHILALHLSAFNALIFLFLPAPRSSNVHAKLPFLFTGGLGLSPERVGLATAIIGVLGFPLQILLYPTINSKLGTLRSYKVFLPFSLVAYAAIPYLALVPDRAFLVWPALTLVLAFQVLSRTFTLPSNTILVNNCTPHPGVLGTIHGVAQSVSSGARTLGPTLGGWLLGLGLGGNCVGGVWWAFAGVAVVNWALLWFIFEGDAGAAVAAAAGVVGR</sequence>
<dbReference type="InterPro" id="IPR011701">
    <property type="entry name" value="MFS"/>
</dbReference>
<keyword evidence="10" id="KW-1185">Reference proteome</keyword>
<dbReference type="PANTHER" id="PTHR23504:SF6">
    <property type="entry name" value="MULTIDRUG TRANSPORTER, PUTATIVE (AFU_ORTHOLOGUE AFUA_4G08740)-RELATED"/>
    <property type="match status" value="1"/>
</dbReference>
<feature type="transmembrane region" description="Helical" evidence="7">
    <location>
        <begin position="612"/>
        <end position="636"/>
    </location>
</feature>
<dbReference type="PANTHER" id="PTHR23504">
    <property type="entry name" value="MAJOR FACILITATOR SUPERFAMILY DOMAIN-CONTAINING PROTEIN 10"/>
    <property type="match status" value="1"/>
</dbReference>
<gene>
    <name evidence="9" type="ORF">A1O3_08882</name>
</gene>
<feature type="compositionally biased region" description="Basic and acidic residues" evidence="6">
    <location>
        <begin position="365"/>
        <end position="375"/>
    </location>
</feature>
<evidence type="ECO:0000313" key="9">
    <source>
        <dbReference type="EMBL" id="EXJ79380.1"/>
    </source>
</evidence>
<evidence type="ECO:0000256" key="4">
    <source>
        <dbReference type="ARBA" id="ARBA00022989"/>
    </source>
</evidence>
<dbReference type="HOGENOM" id="CLU_001265_54_5_1"/>
<dbReference type="GeneID" id="19172968"/>
<dbReference type="GO" id="GO:0016020">
    <property type="term" value="C:membrane"/>
    <property type="evidence" value="ECO:0007669"/>
    <property type="project" value="UniProtKB-SubCell"/>
</dbReference>
<keyword evidence="2" id="KW-0813">Transport</keyword>
<proteinExistence type="predicted"/>
<feature type="region of interest" description="Disordered" evidence="6">
    <location>
        <begin position="1"/>
        <end position="23"/>
    </location>
</feature>
<evidence type="ECO:0000256" key="3">
    <source>
        <dbReference type="ARBA" id="ARBA00022692"/>
    </source>
</evidence>
<accession>W9XPZ8</accession>
<feature type="transmembrane region" description="Helical" evidence="7">
    <location>
        <begin position="187"/>
        <end position="206"/>
    </location>
</feature>
<dbReference type="PROSITE" id="PS50850">
    <property type="entry name" value="MFS"/>
    <property type="match status" value="1"/>
</dbReference>
<feature type="compositionally biased region" description="Basic and acidic residues" evidence="6">
    <location>
        <begin position="11"/>
        <end position="23"/>
    </location>
</feature>
<dbReference type="Gene3D" id="1.20.1250.20">
    <property type="entry name" value="MFS general substrate transporter like domains"/>
    <property type="match status" value="1"/>
</dbReference>
<reference evidence="9 10" key="1">
    <citation type="submission" date="2013-03" db="EMBL/GenBank/DDBJ databases">
        <title>The Genome Sequence of Capronia epimyces CBS 606.96.</title>
        <authorList>
            <consortium name="The Broad Institute Genomics Platform"/>
            <person name="Cuomo C."/>
            <person name="de Hoog S."/>
            <person name="Gorbushina A."/>
            <person name="Walker B."/>
            <person name="Young S.K."/>
            <person name="Zeng Q."/>
            <person name="Gargeya S."/>
            <person name="Fitzgerald M."/>
            <person name="Haas B."/>
            <person name="Abouelleil A."/>
            <person name="Allen A.W."/>
            <person name="Alvarado L."/>
            <person name="Arachchi H.M."/>
            <person name="Berlin A.M."/>
            <person name="Chapman S.B."/>
            <person name="Gainer-Dewar J."/>
            <person name="Goldberg J."/>
            <person name="Griggs A."/>
            <person name="Gujja S."/>
            <person name="Hansen M."/>
            <person name="Howarth C."/>
            <person name="Imamovic A."/>
            <person name="Ireland A."/>
            <person name="Larimer J."/>
            <person name="McCowan C."/>
            <person name="Murphy C."/>
            <person name="Pearson M."/>
            <person name="Poon T.W."/>
            <person name="Priest M."/>
            <person name="Roberts A."/>
            <person name="Saif S."/>
            <person name="Shea T."/>
            <person name="Sisk P."/>
            <person name="Sykes S."/>
            <person name="Wortman J."/>
            <person name="Nusbaum C."/>
            <person name="Birren B."/>
        </authorList>
    </citation>
    <scope>NUCLEOTIDE SEQUENCE [LARGE SCALE GENOMIC DNA]</scope>
    <source>
        <strain evidence="9 10">CBS 606.96</strain>
    </source>
</reference>
<comment type="caution">
    <text evidence="9">The sequence shown here is derived from an EMBL/GenBank/DDBJ whole genome shotgun (WGS) entry which is preliminary data.</text>
</comment>
<keyword evidence="4 7" id="KW-1133">Transmembrane helix</keyword>
<dbReference type="InterPro" id="IPR001958">
    <property type="entry name" value="Tet-R_TetA/multi-R_MdtG-like"/>
</dbReference>
<evidence type="ECO:0000256" key="2">
    <source>
        <dbReference type="ARBA" id="ARBA00022448"/>
    </source>
</evidence>
<organism evidence="9 10">
    <name type="scientific">Capronia epimyces CBS 606.96</name>
    <dbReference type="NCBI Taxonomy" id="1182542"/>
    <lineage>
        <taxon>Eukaryota</taxon>
        <taxon>Fungi</taxon>
        <taxon>Dikarya</taxon>
        <taxon>Ascomycota</taxon>
        <taxon>Pezizomycotina</taxon>
        <taxon>Eurotiomycetes</taxon>
        <taxon>Chaetothyriomycetidae</taxon>
        <taxon>Chaetothyriales</taxon>
        <taxon>Herpotrichiellaceae</taxon>
        <taxon>Capronia</taxon>
    </lineage>
</organism>
<feature type="transmembrane region" description="Helical" evidence="7">
    <location>
        <begin position="212"/>
        <end position="232"/>
    </location>
</feature>
<dbReference type="InterPro" id="IPR020846">
    <property type="entry name" value="MFS_dom"/>
</dbReference>
<evidence type="ECO:0000313" key="10">
    <source>
        <dbReference type="Proteomes" id="UP000019478"/>
    </source>
</evidence>
<dbReference type="PRINTS" id="PR01035">
    <property type="entry name" value="TCRTETA"/>
</dbReference>
<feature type="transmembrane region" description="Helical" evidence="7">
    <location>
        <begin position="503"/>
        <end position="520"/>
    </location>
</feature>
<feature type="region of interest" description="Disordered" evidence="6">
    <location>
        <begin position="362"/>
        <end position="398"/>
    </location>
</feature>
<dbReference type="GO" id="GO:0022857">
    <property type="term" value="F:transmembrane transporter activity"/>
    <property type="evidence" value="ECO:0007669"/>
    <property type="project" value="InterPro"/>
</dbReference>
<evidence type="ECO:0000259" key="8">
    <source>
        <dbReference type="PROSITE" id="PS50850"/>
    </source>
</evidence>
<keyword evidence="3 7" id="KW-0812">Transmembrane</keyword>
<feature type="transmembrane region" description="Helical" evidence="7">
    <location>
        <begin position="298"/>
        <end position="320"/>
    </location>
</feature>
<dbReference type="AlphaFoldDB" id="W9XPZ8"/>
<feature type="compositionally biased region" description="Polar residues" evidence="6">
    <location>
        <begin position="1"/>
        <end position="10"/>
    </location>
</feature>
<dbReference type="eggNOG" id="KOG2615">
    <property type="taxonomic scope" value="Eukaryota"/>
</dbReference>
<name>W9XPZ8_9EURO</name>
<dbReference type="OrthoDB" id="10262656at2759"/>
<keyword evidence="5 7" id="KW-0472">Membrane</keyword>
<dbReference type="SUPFAM" id="SSF103473">
    <property type="entry name" value="MFS general substrate transporter"/>
    <property type="match status" value="1"/>
</dbReference>
<dbReference type="InterPro" id="IPR036259">
    <property type="entry name" value="MFS_trans_sf"/>
</dbReference>
<evidence type="ECO:0000256" key="7">
    <source>
        <dbReference type="SAM" id="Phobius"/>
    </source>
</evidence>
<evidence type="ECO:0000256" key="1">
    <source>
        <dbReference type="ARBA" id="ARBA00004141"/>
    </source>
</evidence>
<feature type="compositionally biased region" description="Basic and acidic residues" evidence="6">
    <location>
        <begin position="382"/>
        <end position="398"/>
    </location>
</feature>
<protein>
    <recommendedName>
        <fullName evidence="8">Major facilitator superfamily (MFS) profile domain-containing protein</fullName>
    </recommendedName>
</protein>